<accession>A0A2H3P6C7</accession>
<sequence>MPSDSHHPDPDHPDAAPASERRVERLNWLGRVVYAGGAVHRWSRRAADVLHDRTATVAARSRQAFYDGLNPDIDEATVLHEDDASHPPSRNE</sequence>
<organism evidence="1 2">
    <name type="scientific">Longimonas halophila</name>
    <dbReference type="NCBI Taxonomy" id="1469170"/>
    <lineage>
        <taxon>Bacteria</taxon>
        <taxon>Pseudomonadati</taxon>
        <taxon>Rhodothermota</taxon>
        <taxon>Rhodothermia</taxon>
        <taxon>Rhodothermales</taxon>
        <taxon>Salisaetaceae</taxon>
        <taxon>Longimonas</taxon>
    </lineage>
</organism>
<name>A0A2H3P6C7_9BACT</name>
<evidence type="ECO:0000313" key="2">
    <source>
        <dbReference type="Proteomes" id="UP000221024"/>
    </source>
</evidence>
<dbReference type="EMBL" id="PDEP01000008">
    <property type="protein sequence ID" value="PEN06545.1"/>
    <property type="molecule type" value="Genomic_DNA"/>
</dbReference>
<dbReference type="Proteomes" id="UP000221024">
    <property type="component" value="Unassembled WGS sequence"/>
</dbReference>
<protein>
    <submittedName>
        <fullName evidence="1">Uncharacterized protein</fullName>
    </submittedName>
</protein>
<reference evidence="1 2" key="1">
    <citation type="submission" date="2017-10" db="EMBL/GenBank/DDBJ databases">
        <title>Draft genome of Longimonas halophila.</title>
        <authorList>
            <person name="Goh K.M."/>
            <person name="Shamsir M.S."/>
            <person name="Lim S.W."/>
        </authorList>
    </citation>
    <scope>NUCLEOTIDE SEQUENCE [LARGE SCALE GENOMIC DNA]</scope>
    <source>
        <strain evidence="1 2">KCTC 42399</strain>
    </source>
</reference>
<gene>
    <name evidence="1" type="ORF">CRI93_09705</name>
</gene>
<keyword evidence="2" id="KW-1185">Reference proteome</keyword>
<evidence type="ECO:0000313" key="1">
    <source>
        <dbReference type="EMBL" id="PEN06545.1"/>
    </source>
</evidence>
<dbReference type="RefSeq" id="WP_098062438.1">
    <property type="nucleotide sequence ID" value="NZ_PDEP01000008.1"/>
</dbReference>
<dbReference type="AlphaFoldDB" id="A0A2H3P6C7"/>
<comment type="caution">
    <text evidence="1">The sequence shown here is derived from an EMBL/GenBank/DDBJ whole genome shotgun (WGS) entry which is preliminary data.</text>
</comment>
<proteinExistence type="predicted"/>